<dbReference type="Pfam" id="PF02776">
    <property type="entry name" value="TPP_enzyme_N"/>
    <property type="match status" value="1"/>
</dbReference>
<name>A0A1H5MTM4_9MICC</name>
<dbReference type="InterPro" id="IPR012001">
    <property type="entry name" value="Thiamin_PyroP_enz_TPP-bd_dom"/>
</dbReference>
<dbReference type="Pfam" id="PF00205">
    <property type="entry name" value="TPP_enzyme_M"/>
    <property type="match status" value="1"/>
</dbReference>
<dbReference type="GO" id="GO:0003824">
    <property type="term" value="F:catalytic activity"/>
    <property type="evidence" value="ECO:0007669"/>
    <property type="project" value="InterPro"/>
</dbReference>
<dbReference type="InterPro" id="IPR011766">
    <property type="entry name" value="TPP_enzyme_TPP-bd"/>
</dbReference>
<comment type="similarity">
    <text evidence="1 3">Belongs to the TPP enzyme family.</text>
</comment>
<accession>A0A1H5MTM4</accession>
<evidence type="ECO:0000259" key="4">
    <source>
        <dbReference type="Pfam" id="PF00205"/>
    </source>
</evidence>
<dbReference type="Pfam" id="PF02775">
    <property type="entry name" value="TPP_enzyme_C"/>
    <property type="match status" value="1"/>
</dbReference>
<dbReference type="CDD" id="cd07039">
    <property type="entry name" value="TPP_PYR_POX"/>
    <property type="match status" value="1"/>
</dbReference>
<feature type="domain" description="Thiamine pyrophosphate enzyme TPP-binding" evidence="5">
    <location>
        <begin position="407"/>
        <end position="552"/>
    </location>
</feature>
<dbReference type="GO" id="GO:0030976">
    <property type="term" value="F:thiamine pyrophosphate binding"/>
    <property type="evidence" value="ECO:0007669"/>
    <property type="project" value="InterPro"/>
</dbReference>
<dbReference type="PROSITE" id="PS00187">
    <property type="entry name" value="TPP_ENZYMES"/>
    <property type="match status" value="1"/>
</dbReference>
<dbReference type="InterPro" id="IPR000399">
    <property type="entry name" value="TPP-bd_CS"/>
</dbReference>
<dbReference type="InterPro" id="IPR029061">
    <property type="entry name" value="THDP-binding"/>
</dbReference>
<dbReference type="InterPro" id="IPR029035">
    <property type="entry name" value="DHS-like_NAD/FAD-binding_dom"/>
</dbReference>
<dbReference type="GO" id="GO:0000287">
    <property type="term" value="F:magnesium ion binding"/>
    <property type="evidence" value="ECO:0007669"/>
    <property type="project" value="InterPro"/>
</dbReference>
<dbReference type="InterPro" id="IPR047210">
    <property type="entry name" value="TPP_PYR_POXB-like"/>
</dbReference>
<feature type="domain" description="Thiamine pyrophosphate enzyme N-terminal TPP-binding" evidence="6">
    <location>
        <begin position="27"/>
        <end position="141"/>
    </location>
</feature>
<dbReference type="InterPro" id="IPR012000">
    <property type="entry name" value="Thiamin_PyroP_enz_cen_dom"/>
</dbReference>
<reference evidence="7 8" key="1">
    <citation type="submission" date="2016-10" db="EMBL/GenBank/DDBJ databases">
        <authorList>
            <person name="de Groot N.N."/>
        </authorList>
    </citation>
    <scope>NUCLEOTIDE SEQUENCE [LARGE SCALE GENOMIC DNA]</scope>
    <source>
        <strain evidence="7 8">DSM 22274</strain>
    </source>
</reference>
<gene>
    <name evidence="7" type="ORF">SAMN04489740_3135</name>
</gene>
<dbReference type="PANTHER" id="PTHR42981">
    <property type="entry name" value="PYRUVATE DEHYDROGENASE [UBIQUINONE]"/>
    <property type="match status" value="1"/>
</dbReference>
<dbReference type="Gene3D" id="3.40.50.970">
    <property type="match status" value="2"/>
</dbReference>
<evidence type="ECO:0000256" key="1">
    <source>
        <dbReference type="ARBA" id="ARBA00007812"/>
    </source>
</evidence>
<keyword evidence="2 3" id="KW-0786">Thiamine pyrophosphate</keyword>
<dbReference type="SUPFAM" id="SSF52467">
    <property type="entry name" value="DHS-like NAD/FAD-binding domain"/>
    <property type="match status" value="1"/>
</dbReference>
<feature type="domain" description="Thiamine pyrophosphate enzyme central" evidence="4">
    <location>
        <begin position="217"/>
        <end position="344"/>
    </location>
</feature>
<evidence type="ECO:0000256" key="2">
    <source>
        <dbReference type="ARBA" id="ARBA00023052"/>
    </source>
</evidence>
<evidence type="ECO:0000313" key="7">
    <source>
        <dbReference type="EMBL" id="SEE92684.1"/>
    </source>
</evidence>
<evidence type="ECO:0000313" key="8">
    <source>
        <dbReference type="Proteomes" id="UP000182725"/>
    </source>
</evidence>
<sequence>MTADGGYIGQYPTQDYLQQEGHVAKELASQLIEQLQAAGVRRIYGIVGDSLNPLVDAVRKTGGSAKGGIDWIHVRHEEAAAFAAGAEAQLTGELAVCAGSCGPGNLHLMNGLYDANRTGAPVLAIASHLPSVQIGSGFFQETHPDRLFGECSVYSELISTSDQAPRVLHNAIQHAVGLRGVAVVTLPGDIASLPATAPSPLQRPLHPAALVPAAQSVAELAEAINQADKVAIFAGAGVQGAHDEVVALAAKIKAPIGHSLRGKDFIQYNNPYDIGMTGLLGYGAAAEGIEDADLLIMLGTDFPYDQFLPSTRTAQVDRAPEHLGRRTDVDIAVHGEVLPTIQALLPLIEAKENSKFLDAILKKHDRLMNKAVGAYTRKADKLVPIHPEYAASLLDEIAADDAVFTADTGMCNVWTARYINPLGTRRLIGSYLHGSMANALPQALGVQSAYPDRQVISVSGDGGLSMLLGELITAATHKLPINVVVFNNSTLGMVKLEMLVDGLQDFGVDVPDVNYAAIAAAMGFHAVRVTDPADIEDAYRAAFAYDGPSLVELITDPNALSIPPKIKGGQVLGFATAMSKIVLNKGAGEAVSMARSNLRNIPRG</sequence>
<proteinExistence type="inferred from homology"/>
<dbReference type="InterPro" id="IPR047211">
    <property type="entry name" value="POXB-like"/>
</dbReference>
<dbReference type="InterPro" id="IPR047212">
    <property type="entry name" value="TPP_POXB-like"/>
</dbReference>
<protein>
    <submittedName>
        <fullName evidence="7">Pyruvate dehydrogenase (Quinone)</fullName>
    </submittedName>
</protein>
<dbReference type="Proteomes" id="UP000182725">
    <property type="component" value="Unassembled WGS sequence"/>
</dbReference>
<dbReference type="SUPFAM" id="SSF52518">
    <property type="entry name" value="Thiamin diphosphate-binding fold (THDP-binding)"/>
    <property type="match status" value="2"/>
</dbReference>
<keyword evidence="7" id="KW-0670">Pyruvate</keyword>
<evidence type="ECO:0000256" key="3">
    <source>
        <dbReference type="RuleBase" id="RU362132"/>
    </source>
</evidence>
<evidence type="ECO:0000259" key="6">
    <source>
        <dbReference type="Pfam" id="PF02776"/>
    </source>
</evidence>
<dbReference type="Gene3D" id="3.40.50.1220">
    <property type="entry name" value="TPP-binding domain"/>
    <property type="match status" value="1"/>
</dbReference>
<dbReference type="AlphaFoldDB" id="A0A1H5MTM4"/>
<dbReference type="CDD" id="cd02014">
    <property type="entry name" value="TPP_POX"/>
    <property type="match status" value="1"/>
</dbReference>
<dbReference type="EMBL" id="FNTV01000001">
    <property type="protein sequence ID" value="SEE92684.1"/>
    <property type="molecule type" value="Genomic_DNA"/>
</dbReference>
<evidence type="ECO:0000259" key="5">
    <source>
        <dbReference type="Pfam" id="PF02775"/>
    </source>
</evidence>
<dbReference type="NCBIfam" id="NF005114">
    <property type="entry name" value="PRK06546.1"/>
    <property type="match status" value="1"/>
</dbReference>
<organism evidence="7 8">
    <name type="scientific">Arthrobacter alpinus</name>
    <dbReference type="NCBI Taxonomy" id="656366"/>
    <lineage>
        <taxon>Bacteria</taxon>
        <taxon>Bacillati</taxon>
        <taxon>Actinomycetota</taxon>
        <taxon>Actinomycetes</taxon>
        <taxon>Micrococcales</taxon>
        <taxon>Micrococcaceae</taxon>
        <taxon>Arthrobacter</taxon>
    </lineage>
</organism>
<dbReference type="PANTHER" id="PTHR42981:SF2">
    <property type="entry name" value="PYRUVATE DEHYDROGENASE [UBIQUINONE]"/>
    <property type="match status" value="1"/>
</dbReference>